<dbReference type="InterPro" id="IPR012336">
    <property type="entry name" value="Thioredoxin-like_fold"/>
</dbReference>
<dbReference type="Gene3D" id="1.10.40.110">
    <property type="match status" value="1"/>
</dbReference>
<evidence type="ECO:0000313" key="3">
    <source>
        <dbReference type="EMBL" id="RVT43994.1"/>
    </source>
</evidence>
<accession>A0A437JDN3</accession>
<gene>
    <name evidence="3" type="ORF">ENE74_02410</name>
</gene>
<dbReference type="SUPFAM" id="SSF52833">
    <property type="entry name" value="Thioredoxin-like"/>
    <property type="match status" value="1"/>
</dbReference>
<dbReference type="Gene3D" id="3.40.30.10">
    <property type="entry name" value="Glutaredoxin"/>
    <property type="match status" value="1"/>
</dbReference>
<dbReference type="EMBL" id="RZUL01000001">
    <property type="protein sequence ID" value="RVT43994.1"/>
    <property type="molecule type" value="Genomic_DNA"/>
</dbReference>
<evidence type="ECO:0000259" key="2">
    <source>
        <dbReference type="Pfam" id="PF13462"/>
    </source>
</evidence>
<dbReference type="PROSITE" id="PS51257">
    <property type="entry name" value="PROKAR_LIPOPROTEIN"/>
    <property type="match status" value="1"/>
</dbReference>
<dbReference type="RefSeq" id="WP_127689527.1">
    <property type="nucleotide sequence ID" value="NZ_RZUL01000001.1"/>
</dbReference>
<keyword evidence="4" id="KW-1185">Reference proteome</keyword>
<keyword evidence="1" id="KW-0732">Signal</keyword>
<reference evidence="3 4" key="1">
    <citation type="submission" date="2019-01" db="EMBL/GenBank/DDBJ databases">
        <authorList>
            <person name="Chen W.-M."/>
        </authorList>
    </citation>
    <scope>NUCLEOTIDE SEQUENCE [LARGE SCALE GENOMIC DNA]</scope>
    <source>
        <strain evidence="3 4">TLA-22</strain>
    </source>
</reference>
<feature type="domain" description="Thioredoxin-like fold" evidence="2">
    <location>
        <begin position="62"/>
        <end position="247"/>
    </location>
</feature>
<dbReference type="AlphaFoldDB" id="A0A437JDN3"/>
<dbReference type="InterPro" id="IPR036249">
    <property type="entry name" value="Thioredoxin-like_sf"/>
</dbReference>
<comment type="caution">
    <text evidence="3">The sequence shown here is derived from an EMBL/GenBank/DDBJ whole genome shotgun (WGS) entry which is preliminary data.</text>
</comment>
<organism evidence="3 4">
    <name type="scientific">Sphingobium algorifonticola</name>
    <dbReference type="NCBI Taxonomy" id="2008318"/>
    <lineage>
        <taxon>Bacteria</taxon>
        <taxon>Pseudomonadati</taxon>
        <taxon>Pseudomonadota</taxon>
        <taxon>Alphaproteobacteria</taxon>
        <taxon>Sphingomonadales</taxon>
        <taxon>Sphingomonadaceae</taxon>
        <taxon>Sphingobium</taxon>
    </lineage>
</organism>
<evidence type="ECO:0000313" key="4">
    <source>
        <dbReference type="Proteomes" id="UP000282977"/>
    </source>
</evidence>
<protein>
    <submittedName>
        <fullName evidence="3">DsbA family protein</fullName>
    </submittedName>
</protein>
<feature type="signal peptide" evidence="1">
    <location>
        <begin position="1"/>
        <end position="22"/>
    </location>
</feature>
<sequence>MKLLNGSAPSALAAAALALSLAACGSKEGGNTTAPSGAPVAAVAAPAGTTWADTVAATPDGGFRMGNPDAPVKVTEFASYTCSHCADFSKQSAEELREMVNSGKVSFELRNYVRDPLDMTMALLARCSGPGPFFPLSEQFFANQPAMFEKVQAMGEGPYQAAMAAPPQQRFVSLATSTGLLEFAMQRGIAQDQGKQCLADSAAAEKLASSVQTATEKYNISGTPTLLINDSVVENATTWEVLRTKLKEAGV</sequence>
<dbReference type="Proteomes" id="UP000282977">
    <property type="component" value="Unassembled WGS sequence"/>
</dbReference>
<proteinExistence type="predicted"/>
<evidence type="ECO:0000256" key="1">
    <source>
        <dbReference type="SAM" id="SignalP"/>
    </source>
</evidence>
<dbReference type="OrthoDB" id="8478320at2"/>
<dbReference type="Pfam" id="PF13462">
    <property type="entry name" value="Thioredoxin_4"/>
    <property type="match status" value="1"/>
</dbReference>
<feature type="chain" id="PRO_5019420486" evidence="1">
    <location>
        <begin position="23"/>
        <end position="251"/>
    </location>
</feature>
<name>A0A437JDN3_9SPHN</name>